<evidence type="ECO:0000313" key="3">
    <source>
        <dbReference type="Proteomes" id="UP000092691"/>
    </source>
</evidence>
<evidence type="ECO:0008006" key="4">
    <source>
        <dbReference type="Google" id="ProtNLM"/>
    </source>
</evidence>
<dbReference type="Proteomes" id="UP000092691">
    <property type="component" value="Plasmid unnamed2"/>
</dbReference>
<gene>
    <name evidence="2" type="ORF">BA011_32540</name>
</gene>
<keyword evidence="2" id="KW-0614">Plasmid</keyword>
<organism evidence="2 3">
    <name type="scientific">Rhizobium leguminosarum</name>
    <dbReference type="NCBI Taxonomy" id="384"/>
    <lineage>
        <taxon>Bacteria</taxon>
        <taxon>Pseudomonadati</taxon>
        <taxon>Pseudomonadota</taxon>
        <taxon>Alphaproteobacteria</taxon>
        <taxon>Hyphomicrobiales</taxon>
        <taxon>Rhizobiaceae</taxon>
        <taxon>Rhizobium/Agrobacterium group</taxon>
        <taxon>Rhizobium</taxon>
    </lineage>
</organism>
<evidence type="ECO:0000256" key="1">
    <source>
        <dbReference type="SAM" id="MobiDB-lite"/>
    </source>
</evidence>
<feature type="compositionally biased region" description="Gly residues" evidence="1">
    <location>
        <begin position="93"/>
        <end position="104"/>
    </location>
</feature>
<feature type="compositionally biased region" description="Basic and acidic residues" evidence="1">
    <location>
        <begin position="57"/>
        <end position="73"/>
    </location>
</feature>
<proteinExistence type="predicted"/>
<protein>
    <recommendedName>
        <fullName evidence="4">Tail fiber domain-containing protein</fullName>
    </recommendedName>
</protein>
<dbReference type="AlphaFoldDB" id="A0A1B1CLH5"/>
<name>A0A1B1CLH5_RHILE</name>
<evidence type="ECO:0000313" key="2">
    <source>
        <dbReference type="EMBL" id="ANP90623.1"/>
    </source>
</evidence>
<dbReference type="OrthoDB" id="7226450at2"/>
<accession>A0A1B1CLH5</accession>
<dbReference type="EMBL" id="CP016289">
    <property type="protein sequence ID" value="ANP90623.1"/>
    <property type="molecule type" value="Genomic_DNA"/>
</dbReference>
<dbReference type="RefSeq" id="WP_065284034.1">
    <property type="nucleotide sequence ID" value="NZ_CP016289.1"/>
</dbReference>
<sequence>MTSKVFIRVLLCSTFIAGSGTVLQGCIFDPGGKTLFANQEPAQPARKKTPIVKRVVTKSDDREPAFARSERGSGSDSSSGMGGGSSSGSSGNDSGGSDPGGGDTGWNSDRRLKTDIHRLGTSPAGIPIYAFRYIWGGPLLVGTMAQDLLLIRPDVVSQGATGYYTVDYDKLDIKMISIPDELSLASAAAGAAVAALSVDAGKTQPVIRLPDFVL</sequence>
<dbReference type="PROSITE" id="PS51257">
    <property type="entry name" value="PROKAR_LIPOPROTEIN"/>
    <property type="match status" value="1"/>
</dbReference>
<geneLocation type="plasmid" evidence="2 3">
    <name>unnamed2</name>
</geneLocation>
<reference evidence="2 3" key="1">
    <citation type="submission" date="2016-06" db="EMBL/GenBank/DDBJ databases">
        <title>Microsymbionts genomes from the relict species Vavilovia formosa.</title>
        <authorList>
            <person name="Chirak E."/>
            <person name="Kimeklis A."/>
            <person name="Andronov E."/>
        </authorList>
    </citation>
    <scope>NUCLEOTIDE SEQUENCE [LARGE SCALE GENOMIC DNA]</scope>
    <source>
        <strain evidence="2 3">Vaf10</strain>
        <plasmid evidence="3">Plasmid unnamed2</plasmid>
    </source>
</reference>
<feature type="region of interest" description="Disordered" evidence="1">
    <location>
        <begin position="56"/>
        <end position="109"/>
    </location>
</feature>